<organism evidence="6 7">
    <name type="scientific">Flavobacterium pectinovorum</name>
    <dbReference type="NCBI Taxonomy" id="29533"/>
    <lineage>
        <taxon>Bacteria</taxon>
        <taxon>Pseudomonadati</taxon>
        <taxon>Bacteroidota</taxon>
        <taxon>Flavobacteriia</taxon>
        <taxon>Flavobacteriales</taxon>
        <taxon>Flavobacteriaceae</taxon>
        <taxon>Flavobacterium</taxon>
    </lineage>
</organism>
<dbReference type="InterPro" id="IPR009056">
    <property type="entry name" value="Cyt_c-like_dom"/>
</dbReference>
<dbReference type="RefSeq" id="WP_140511546.1">
    <property type="nucleotide sequence ID" value="NZ_RCZH01000022.1"/>
</dbReference>
<keyword evidence="2 4" id="KW-0479">Metal-binding</keyword>
<dbReference type="GO" id="GO:0009055">
    <property type="term" value="F:electron transfer activity"/>
    <property type="evidence" value="ECO:0007669"/>
    <property type="project" value="InterPro"/>
</dbReference>
<name>A0A502E6E0_9FLAO</name>
<dbReference type="AlphaFoldDB" id="A0A502E6E0"/>
<protein>
    <submittedName>
        <fullName evidence="6">Cytochrome c</fullName>
    </submittedName>
</protein>
<reference evidence="6 7" key="1">
    <citation type="journal article" date="2019" name="Environ. Microbiol.">
        <title>Species interactions and distinct microbial communities in high Arctic permafrost affected cryosols are associated with the CH4 and CO2 gas fluxes.</title>
        <authorList>
            <person name="Altshuler I."/>
            <person name="Hamel J."/>
            <person name="Turney S."/>
            <person name="Magnuson E."/>
            <person name="Levesque R."/>
            <person name="Greer C."/>
            <person name="Whyte L.G."/>
        </authorList>
    </citation>
    <scope>NUCLEOTIDE SEQUENCE [LARGE SCALE GENOMIC DNA]</scope>
    <source>
        <strain evidence="6 7">42</strain>
    </source>
</reference>
<evidence type="ECO:0000256" key="4">
    <source>
        <dbReference type="PROSITE-ProRule" id="PRU00433"/>
    </source>
</evidence>
<dbReference type="Gene3D" id="1.10.760.10">
    <property type="entry name" value="Cytochrome c-like domain"/>
    <property type="match status" value="1"/>
</dbReference>
<dbReference type="InterPro" id="IPR036909">
    <property type="entry name" value="Cyt_c-like_dom_sf"/>
</dbReference>
<dbReference type="GO" id="GO:0046872">
    <property type="term" value="F:metal ion binding"/>
    <property type="evidence" value="ECO:0007669"/>
    <property type="project" value="UniProtKB-KW"/>
</dbReference>
<proteinExistence type="predicted"/>
<dbReference type="SUPFAM" id="SSF46626">
    <property type="entry name" value="Cytochrome c"/>
    <property type="match status" value="1"/>
</dbReference>
<keyword evidence="1 4" id="KW-0349">Heme</keyword>
<dbReference type="GO" id="GO:0020037">
    <property type="term" value="F:heme binding"/>
    <property type="evidence" value="ECO:0007669"/>
    <property type="project" value="InterPro"/>
</dbReference>
<keyword evidence="3 4" id="KW-0408">Iron</keyword>
<accession>A0A502E6E0</accession>
<feature type="domain" description="Cytochrome c" evidence="5">
    <location>
        <begin position="28"/>
        <end position="113"/>
    </location>
</feature>
<sequence length="116" mass="12850">MKKIICLSGIILSLCSCESNTYESLEETTVIVGKVTYNANVKSIMDENCIGCHNSNSTLIPLETYTEVKDALLNTNLLERIQMQNGTPGQMPKAGRMPQDKINAILQWNTDGLLEK</sequence>
<evidence type="ECO:0000259" key="5">
    <source>
        <dbReference type="PROSITE" id="PS51007"/>
    </source>
</evidence>
<dbReference type="PROSITE" id="PS51257">
    <property type="entry name" value="PROKAR_LIPOPROTEIN"/>
    <property type="match status" value="1"/>
</dbReference>
<keyword evidence="7" id="KW-1185">Reference proteome</keyword>
<dbReference type="EMBL" id="RCZH01000022">
    <property type="protein sequence ID" value="TPG33275.1"/>
    <property type="molecule type" value="Genomic_DNA"/>
</dbReference>
<comment type="caution">
    <text evidence="6">The sequence shown here is derived from an EMBL/GenBank/DDBJ whole genome shotgun (WGS) entry which is preliminary data.</text>
</comment>
<evidence type="ECO:0000313" key="7">
    <source>
        <dbReference type="Proteomes" id="UP000319700"/>
    </source>
</evidence>
<evidence type="ECO:0000256" key="2">
    <source>
        <dbReference type="ARBA" id="ARBA00022723"/>
    </source>
</evidence>
<gene>
    <name evidence="6" type="ORF">EAH81_24410</name>
</gene>
<dbReference type="PROSITE" id="PS51007">
    <property type="entry name" value="CYTC"/>
    <property type="match status" value="1"/>
</dbReference>
<evidence type="ECO:0000256" key="1">
    <source>
        <dbReference type="ARBA" id="ARBA00022617"/>
    </source>
</evidence>
<dbReference type="OrthoDB" id="9786191at2"/>
<evidence type="ECO:0000313" key="6">
    <source>
        <dbReference type="EMBL" id="TPG33275.1"/>
    </source>
</evidence>
<dbReference type="Proteomes" id="UP000319700">
    <property type="component" value="Unassembled WGS sequence"/>
</dbReference>
<evidence type="ECO:0000256" key="3">
    <source>
        <dbReference type="ARBA" id="ARBA00023004"/>
    </source>
</evidence>